<keyword evidence="1" id="KW-0472">Membrane</keyword>
<evidence type="ECO:0000259" key="2">
    <source>
        <dbReference type="Pfam" id="PF13417"/>
    </source>
</evidence>
<dbReference type="SFLD" id="SFLDS00019">
    <property type="entry name" value="Glutathione_Transferase_(cytos"/>
    <property type="match status" value="1"/>
</dbReference>
<dbReference type="GO" id="GO:0005739">
    <property type="term" value="C:mitochondrion"/>
    <property type="evidence" value="ECO:0007669"/>
    <property type="project" value="TreeGrafter"/>
</dbReference>
<dbReference type="SFLD" id="SFLDG01203">
    <property type="entry name" value="Prostaglandin_E_synthase_like1"/>
    <property type="match status" value="1"/>
</dbReference>
<evidence type="ECO:0000313" key="4">
    <source>
        <dbReference type="Proteomes" id="UP000186817"/>
    </source>
</evidence>
<dbReference type="Pfam" id="PF13417">
    <property type="entry name" value="GST_N_3"/>
    <property type="match status" value="1"/>
</dbReference>
<sequence>MGCCNNKELYIVCSWDWDEGPYVSLADLGTAPAPRAEAMAAAPRRLGRLAMGSLATAAVGGAGGYVMYKQRLKDNKAVTAEDFNAAQDQATISNALRAAARRESTLRLEMYRYTTCPYCGKVKAFLDYFRIPHEAVEVEPMFKSQLKASEYKKLPQLRFGGDDGVWLVDSDCIVDAMSRAMGLESQLSDPESIVVFGIKHVTLNINRSLASAWQGYSYIDAFDTIPLVNKLFLKVVGAPVMYMVATKKTFPTLVKSGDLKESDDWRSVFHAQVNRFVDEVPLSKRRPFHGGQKPDLADLDVYGVLQSIRGHEVYRDMLENTKISDWMGRMDAATGRTSE</sequence>
<keyword evidence="4" id="KW-1185">Reference proteome</keyword>
<dbReference type="PROSITE" id="PS51354">
    <property type="entry name" value="GLUTAREDOXIN_2"/>
    <property type="match status" value="1"/>
</dbReference>
<proteinExistence type="predicted"/>
<feature type="transmembrane region" description="Helical" evidence="1">
    <location>
        <begin position="49"/>
        <end position="68"/>
    </location>
</feature>
<organism evidence="3 4">
    <name type="scientific">Symbiodinium microadriaticum</name>
    <name type="common">Dinoflagellate</name>
    <name type="synonym">Zooxanthella microadriatica</name>
    <dbReference type="NCBI Taxonomy" id="2951"/>
    <lineage>
        <taxon>Eukaryota</taxon>
        <taxon>Sar</taxon>
        <taxon>Alveolata</taxon>
        <taxon>Dinophyceae</taxon>
        <taxon>Suessiales</taxon>
        <taxon>Symbiodiniaceae</taxon>
        <taxon>Symbiodinium</taxon>
    </lineage>
</organism>
<dbReference type="PROSITE" id="PS00195">
    <property type="entry name" value="GLUTAREDOXIN_1"/>
    <property type="match status" value="1"/>
</dbReference>
<gene>
    <name evidence="3" type="primary">ptges2</name>
    <name evidence="3" type="ORF">AK812_SmicGene21423</name>
</gene>
<dbReference type="SUPFAM" id="SSF52833">
    <property type="entry name" value="Thioredoxin-like"/>
    <property type="match status" value="1"/>
</dbReference>
<dbReference type="PANTHER" id="PTHR12782:SF9">
    <property type="entry name" value="PROSTAGLANDIN E SYNTHASE 2"/>
    <property type="match status" value="1"/>
</dbReference>
<name>A0A1Q9DMG8_SYMMI</name>
<dbReference type="InterPro" id="IPR040079">
    <property type="entry name" value="Glutathione_S-Trfase"/>
</dbReference>
<reference evidence="3 4" key="1">
    <citation type="submission" date="2016-02" db="EMBL/GenBank/DDBJ databases">
        <title>Genome analysis of coral dinoflagellate symbionts highlights evolutionary adaptations to a symbiotic lifestyle.</title>
        <authorList>
            <person name="Aranda M."/>
            <person name="Li Y."/>
            <person name="Liew Y.J."/>
            <person name="Baumgarten S."/>
            <person name="Simakov O."/>
            <person name="Wilson M."/>
            <person name="Piel J."/>
            <person name="Ashoor H."/>
            <person name="Bougouffa S."/>
            <person name="Bajic V.B."/>
            <person name="Ryu T."/>
            <person name="Ravasi T."/>
            <person name="Bayer T."/>
            <person name="Micklem G."/>
            <person name="Kim H."/>
            <person name="Bhak J."/>
            <person name="Lajeunesse T.C."/>
            <person name="Voolstra C.R."/>
        </authorList>
    </citation>
    <scope>NUCLEOTIDE SEQUENCE [LARGE SCALE GENOMIC DNA]</scope>
    <source>
        <strain evidence="3 4">CCMP2467</strain>
    </source>
</reference>
<dbReference type="InterPro" id="IPR034334">
    <property type="entry name" value="PGES2"/>
</dbReference>
<dbReference type="EMBL" id="LSRX01000470">
    <property type="protein sequence ID" value="OLP96353.1"/>
    <property type="molecule type" value="Genomic_DNA"/>
</dbReference>
<dbReference type="PANTHER" id="PTHR12782">
    <property type="entry name" value="MICROSOMAL PROSTAGLANDIN E SYNTHASE-2"/>
    <property type="match status" value="1"/>
</dbReference>
<dbReference type="InterPro" id="IPR036282">
    <property type="entry name" value="Glutathione-S-Trfase_C_sf"/>
</dbReference>
<keyword evidence="1" id="KW-1133">Transmembrane helix</keyword>
<evidence type="ECO:0000313" key="3">
    <source>
        <dbReference type="EMBL" id="OLP96353.1"/>
    </source>
</evidence>
<dbReference type="InterPro" id="IPR011767">
    <property type="entry name" value="GLR_AS"/>
</dbReference>
<evidence type="ECO:0000256" key="1">
    <source>
        <dbReference type="SAM" id="Phobius"/>
    </source>
</evidence>
<feature type="domain" description="GST N-terminal" evidence="2">
    <location>
        <begin position="111"/>
        <end position="176"/>
    </location>
</feature>
<dbReference type="Gene3D" id="1.20.1050.10">
    <property type="match status" value="1"/>
</dbReference>
<dbReference type="OMA" id="DYCLTEG"/>
<dbReference type="InterPro" id="IPR004045">
    <property type="entry name" value="Glutathione_S-Trfase_N"/>
</dbReference>
<dbReference type="AlphaFoldDB" id="A0A1Q9DMG8"/>
<dbReference type="OrthoDB" id="423541at2759"/>
<dbReference type="SFLD" id="SFLDG01182">
    <property type="entry name" value="Prostaglandin_E_synthase_like"/>
    <property type="match status" value="1"/>
</dbReference>
<keyword evidence="1" id="KW-0812">Transmembrane</keyword>
<dbReference type="SUPFAM" id="SSF47616">
    <property type="entry name" value="GST C-terminal domain-like"/>
    <property type="match status" value="1"/>
</dbReference>
<dbReference type="InterPro" id="IPR036249">
    <property type="entry name" value="Thioredoxin-like_sf"/>
</dbReference>
<dbReference type="Proteomes" id="UP000186817">
    <property type="component" value="Unassembled WGS sequence"/>
</dbReference>
<dbReference type="GO" id="GO:0050220">
    <property type="term" value="F:prostaglandin-E synthase activity"/>
    <property type="evidence" value="ECO:0007669"/>
    <property type="project" value="InterPro"/>
</dbReference>
<comment type="caution">
    <text evidence="3">The sequence shown here is derived from an EMBL/GenBank/DDBJ whole genome shotgun (WGS) entry which is preliminary data.</text>
</comment>
<protein>
    <submittedName>
        <fullName evidence="3">Prostaglandin E synthase 2</fullName>
    </submittedName>
</protein>
<dbReference type="Gene3D" id="3.40.30.10">
    <property type="entry name" value="Glutaredoxin"/>
    <property type="match status" value="1"/>
</dbReference>
<accession>A0A1Q9DMG8</accession>